<keyword evidence="3" id="KW-1185">Reference proteome</keyword>
<keyword evidence="1" id="KW-0812">Transmembrane</keyword>
<gene>
    <name evidence="2" type="ORF">GCM10007857_58450</name>
</gene>
<accession>A0ABQ6BAJ5</accession>
<feature type="transmembrane region" description="Helical" evidence="1">
    <location>
        <begin position="221"/>
        <end position="241"/>
    </location>
</feature>
<evidence type="ECO:0000313" key="3">
    <source>
        <dbReference type="Proteomes" id="UP001156905"/>
    </source>
</evidence>
<proteinExistence type="predicted"/>
<organism evidence="2 3">
    <name type="scientific">Bradyrhizobium iriomotense</name>
    <dbReference type="NCBI Taxonomy" id="441950"/>
    <lineage>
        <taxon>Bacteria</taxon>
        <taxon>Pseudomonadati</taxon>
        <taxon>Pseudomonadota</taxon>
        <taxon>Alphaproteobacteria</taxon>
        <taxon>Hyphomicrobiales</taxon>
        <taxon>Nitrobacteraceae</taxon>
        <taxon>Bradyrhizobium</taxon>
    </lineage>
</organism>
<reference evidence="3" key="1">
    <citation type="journal article" date="2019" name="Int. J. Syst. Evol. Microbiol.">
        <title>The Global Catalogue of Microorganisms (GCM) 10K type strain sequencing project: providing services to taxonomists for standard genome sequencing and annotation.</title>
        <authorList>
            <consortium name="The Broad Institute Genomics Platform"/>
            <consortium name="The Broad Institute Genome Sequencing Center for Infectious Disease"/>
            <person name="Wu L."/>
            <person name="Ma J."/>
        </authorList>
    </citation>
    <scope>NUCLEOTIDE SEQUENCE [LARGE SCALE GENOMIC DNA]</scope>
    <source>
        <strain evidence="3">NBRC 102520</strain>
    </source>
</reference>
<evidence type="ECO:0000256" key="1">
    <source>
        <dbReference type="SAM" id="Phobius"/>
    </source>
</evidence>
<sequence length="274" mass="28201">MTWNPLDWTAGPFLTLYLTSAAIIFLLGFHFRSTIGPAANAPRQLNALELAYLGGGARRLGDVILLGLTSGSGATIAPNGRTITVTDQTPLTRIMRQPASLAVHPDMTRQQFQIAVKPMVQQIQGRLQQLGYAPTDDQMTSFHMTVLPFIALLLGLGAIKAAVGAERHHPVGILIFLLIVTVIGGIMLAKRPIRTRAGDEALASHQASNARASRAPRDHELLLAVALSGAVVLSGTPYAPIYAASKTMSSGGGDGGGGCGGGGGGGGGCGGCSG</sequence>
<evidence type="ECO:0008006" key="4">
    <source>
        <dbReference type="Google" id="ProtNLM"/>
    </source>
</evidence>
<dbReference type="EMBL" id="BSOW01000023">
    <property type="protein sequence ID" value="GLR89132.1"/>
    <property type="molecule type" value="Genomic_DNA"/>
</dbReference>
<feature type="transmembrane region" description="Helical" evidence="1">
    <location>
        <begin position="146"/>
        <end position="165"/>
    </location>
</feature>
<protein>
    <recommendedName>
        <fullName evidence="4">TIGR04222 domain-containing membrane protein</fullName>
    </recommendedName>
</protein>
<evidence type="ECO:0000313" key="2">
    <source>
        <dbReference type="EMBL" id="GLR89132.1"/>
    </source>
</evidence>
<dbReference type="RefSeq" id="WP_284271144.1">
    <property type="nucleotide sequence ID" value="NZ_BSOW01000023.1"/>
</dbReference>
<keyword evidence="1" id="KW-1133">Transmembrane helix</keyword>
<dbReference type="Proteomes" id="UP001156905">
    <property type="component" value="Unassembled WGS sequence"/>
</dbReference>
<name>A0ABQ6BAJ5_9BRAD</name>
<feature type="transmembrane region" description="Helical" evidence="1">
    <location>
        <begin position="12"/>
        <end position="31"/>
    </location>
</feature>
<keyword evidence="1" id="KW-0472">Membrane</keyword>
<comment type="caution">
    <text evidence="2">The sequence shown here is derived from an EMBL/GenBank/DDBJ whole genome shotgun (WGS) entry which is preliminary data.</text>
</comment>
<dbReference type="InterPro" id="IPR026467">
    <property type="entry name" value="Ser/Gly_Cys_C_dom"/>
</dbReference>
<dbReference type="NCBIfam" id="TIGR04222">
    <property type="entry name" value="near_uncomplex"/>
    <property type="match status" value="1"/>
</dbReference>
<feature type="transmembrane region" description="Helical" evidence="1">
    <location>
        <begin position="171"/>
        <end position="189"/>
    </location>
</feature>